<dbReference type="Gene3D" id="3.40.50.150">
    <property type="entry name" value="Vaccinia Virus protein VP39"/>
    <property type="match status" value="1"/>
</dbReference>
<sequence length="67" mass="7386">MLDPFGGSGSTLIACEQTNRVCFTIELDEKFCDVIVKRYIEQVGSSAKVSVIRDGLTYSYAEMVVDS</sequence>
<evidence type="ECO:0000256" key="2">
    <source>
        <dbReference type="ARBA" id="ARBA00022679"/>
    </source>
</evidence>
<dbReference type="EMBL" id="VSSQ01081110">
    <property type="protein sequence ID" value="MPN30115.1"/>
    <property type="molecule type" value="Genomic_DNA"/>
</dbReference>
<evidence type="ECO:0000256" key="1">
    <source>
        <dbReference type="ARBA" id="ARBA00022603"/>
    </source>
</evidence>
<organism evidence="4">
    <name type="scientific">bioreactor metagenome</name>
    <dbReference type="NCBI Taxonomy" id="1076179"/>
    <lineage>
        <taxon>unclassified sequences</taxon>
        <taxon>metagenomes</taxon>
        <taxon>ecological metagenomes</taxon>
    </lineage>
</organism>
<evidence type="ECO:0000313" key="4">
    <source>
        <dbReference type="EMBL" id="MPN30115.1"/>
    </source>
</evidence>
<keyword evidence="2" id="KW-0808">Transferase</keyword>
<dbReference type="AlphaFoldDB" id="A0A645GTN0"/>
<dbReference type="GO" id="GO:0032259">
    <property type="term" value="P:methylation"/>
    <property type="evidence" value="ECO:0007669"/>
    <property type="project" value="UniProtKB-KW"/>
</dbReference>
<gene>
    <name evidence="4" type="ORF">SDC9_177573</name>
</gene>
<protein>
    <recommendedName>
        <fullName evidence="3">DNA methylase N-4/N-6 domain-containing protein</fullName>
    </recommendedName>
</protein>
<evidence type="ECO:0000259" key="3">
    <source>
        <dbReference type="Pfam" id="PF01555"/>
    </source>
</evidence>
<proteinExistence type="predicted"/>
<dbReference type="InterPro" id="IPR002941">
    <property type="entry name" value="DNA_methylase_N4/N6"/>
</dbReference>
<dbReference type="SUPFAM" id="SSF53335">
    <property type="entry name" value="S-adenosyl-L-methionine-dependent methyltransferases"/>
    <property type="match status" value="1"/>
</dbReference>
<dbReference type="InterPro" id="IPR029063">
    <property type="entry name" value="SAM-dependent_MTases_sf"/>
</dbReference>
<comment type="caution">
    <text evidence="4">The sequence shown here is derived from an EMBL/GenBank/DDBJ whole genome shotgun (WGS) entry which is preliminary data.</text>
</comment>
<dbReference type="GO" id="GO:0003677">
    <property type="term" value="F:DNA binding"/>
    <property type="evidence" value="ECO:0007669"/>
    <property type="project" value="InterPro"/>
</dbReference>
<feature type="domain" description="DNA methylase N-4/N-6" evidence="3">
    <location>
        <begin position="2"/>
        <end position="36"/>
    </location>
</feature>
<reference evidence="4" key="1">
    <citation type="submission" date="2019-08" db="EMBL/GenBank/DDBJ databases">
        <authorList>
            <person name="Kucharzyk K."/>
            <person name="Murdoch R.W."/>
            <person name="Higgins S."/>
            <person name="Loffler F."/>
        </authorList>
    </citation>
    <scope>NUCLEOTIDE SEQUENCE</scope>
</reference>
<dbReference type="Pfam" id="PF01555">
    <property type="entry name" value="N6_N4_Mtase"/>
    <property type="match status" value="1"/>
</dbReference>
<keyword evidence="1" id="KW-0489">Methyltransferase</keyword>
<accession>A0A645GTN0</accession>
<name>A0A645GTN0_9ZZZZ</name>
<dbReference type="GO" id="GO:0008170">
    <property type="term" value="F:N-methyltransferase activity"/>
    <property type="evidence" value="ECO:0007669"/>
    <property type="project" value="InterPro"/>
</dbReference>